<dbReference type="EMBL" id="PPSX01000048">
    <property type="protein sequence ID" value="RZQ52595.1"/>
    <property type="molecule type" value="Genomic_DNA"/>
</dbReference>
<dbReference type="InterPro" id="IPR016181">
    <property type="entry name" value="Acyl_CoA_acyltransferase"/>
</dbReference>
<dbReference type="SUPFAM" id="SSF55729">
    <property type="entry name" value="Acyl-CoA N-acyltransferases (Nat)"/>
    <property type="match status" value="1"/>
</dbReference>
<dbReference type="CDD" id="cd04301">
    <property type="entry name" value="NAT_SF"/>
    <property type="match status" value="1"/>
</dbReference>
<dbReference type="Proteomes" id="UP000307362">
    <property type="component" value="Unassembled WGS sequence"/>
</dbReference>
<protein>
    <submittedName>
        <fullName evidence="2">GNAT family N-acetyltransferase</fullName>
    </submittedName>
</protein>
<evidence type="ECO:0000313" key="4">
    <source>
        <dbReference type="Proteomes" id="UP000291338"/>
    </source>
</evidence>
<dbReference type="GO" id="GO:0016747">
    <property type="term" value="F:acyltransferase activity, transferring groups other than amino-acyl groups"/>
    <property type="evidence" value="ECO:0007669"/>
    <property type="project" value="InterPro"/>
</dbReference>
<organism evidence="2 4">
    <name type="scientific">Pseudoalteromonas phenolica</name>
    <dbReference type="NCBI Taxonomy" id="161398"/>
    <lineage>
        <taxon>Bacteria</taxon>
        <taxon>Pseudomonadati</taxon>
        <taxon>Pseudomonadota</taxon>
        <taxon>Gammaproteobacteria</taxon>
        <taxon>Alteromonadales</taxon>
        <taxon>Pseudoalteromonadaceae</taxon>
        <taxon>Pseudoalteromonas</taxon>
    </lineage>
</organism>
<reference evidence="2 4" key="2">
    <citation type="submission" date="2018-01" db="EMBL/GenBank/DDBJ databases">
        <title>Co-occurrence of chitin degradation, pigmentation and bioactivity in marine Pseudoalteromonas.</title>
        <authorList>
            <person name="Paulsen S."/>
            <person name="Gram L."/>
            <person name="Machado H."/>
        </authorList>
    </citation>
    <scope>NUCLEOTIDE SEQUENCE [LARGE SCALE GENOMIC DNA]</scope>
    <source>
        <strain evidence="2 4">S3898</strain>
    </source>
</reference>
<reference evidence="5" key="3">
    <citation type="submission" date="2019-06" db="EMBL/GenBank/DDBJ databases">
        <title>Co-occurence of chitin degradation, pigmentation and bioactivity in marine Pseudoalteromonas.</title>
        <authorList>
            <person name="Sonnenschein E.C."/>
            <person name="Bech P.K."/>
        </authorList>
    </citation>
    <scope>NUCLEOTIDE SEQUENCE [LARGE SCALE GENOMIC DNA]</scope>
    <source>
        <strain evidence="5">S1189</strain>
    </source>
</reference>
<dbReference type="InterPro" id="IPR000182">
    <property type="entry name" value="GNAT_dom"/>
</dbReference>
<proteinExistence type="predicted"/>
<keyword evidence="2" id="KW-0808">Transferase</keyword>
<accession>A0A4Q7ILP7</accession>
<dbReference type="Pfam" id="PF00583">
    <property type="entry name" value="Acetyltransf_1"/>
    <property type="match status" value="1"/>
</dbReference>
<dbReference type="RefSeq" id="WP_130256063.1">
    <property type="nucleotide sequence ID" value="NZ_PNCM01000012.1"/>
</dbReference>
<gene>
    <name evidence="2" type="ORF">C1E23_13415</name>
    <name evidence="3" type="ORF">CWB73_04955</name>
</gene>
<evidence type="ECO:0000313" key="3">
    <source>
        <dbReference type="EMBL" id="TMP82242.1"/>
    </source>
</evidence>
<dbReference type="OrthoDB" id="1450704at2"/>
<evidence type="ECO:0000313" key="5">
    <source>
        <dbReference type="Proteomes" id="UP000307362"/>
    </source>
</evidence>
<name>A0A4Q7ILP7_9GAMM</name>
<evidence type="ECO:0000313" key="2">
    <source>
        <dbReference type="EMBL" id="RZQ52595.1"/>
    </source>
</evidence>
<dbReference type="PANTHER" id="PTHR43072">
    <property type="entry name" value="N-ACETYLTRANSFERASE"/>
    <property type="match status" value="1"/>
</dbReference>
<evidence type="ECO:0000259" key="1">
    <source>
        <dbReference type="PROSITE" id="PS51186"/>
    </source>
</evidence>
<comment type="caution">
    <text evidence="2">The sequence shown here is derived from an EMBL/GenBank/DDBJ whole genome shotgun (WGS) entry which is preliminary data.</text>
</comment>
<dbReference type="PROSITE" id="PS51186">
    <property type="entry name" value="GNAT"/>
    <property type="match status" value="1"/>
</dbReference>
<feature type="domain" description="N-acetyltransferase" evidence="1">
    <location>
        <begin position="1"/>
        <end position="151"/>
    </location>
</feature>
<dbReference type="Gene3D" id="3.40.630.30">
    <property type="match status" value="1"/>
</dbReference>
<dbReference type="AlphaFoldDB" id="A0A4Q7ILP7"/>
<reference evidence="3 5" key="1">
    <citation type="submission" date="2017-12" db="EMBL/GenBank/DDBJ databases">
        <authorList>
            <person name="Paulsen S."/>
            <person name="Gram L.K."/>
        </authorList>
    </citation>
    <scope>NUCLEOTIDE SEQUENCE [LARGE SCALE GENOMIC DNA]</scope>
    <source>
        <strain evidence="3 5">S1189</strain>
    </source>
</reference>
<dbReference type="EMBL" id="PNCM01000012">
    <property type="protein sequence ID" value="TMP82242.1"/>
    <property type="molecule type" value="Genomic_DNA"/>
</dbReference>
<sequence length="151" mass="17292">MHLRIATQDDLTDLLHFEQAVVEAERPFNKHIKEKKATYYDLPSLINDINSQLLVLEEKGEIIATGYIQIRPSKKSLSHQEHGYLGFMFVLPEYRGRGFNRLVMDALIGWGKAQGIDVFYLDVYAENQAAINAYKKLGFEPSLVEMKLECA</sequence>
<reference evidence="3" key="4">
    <citation type="submission" date="2019-09" db="EMBL/GenBank/DDBJ databases">
        <title>Co-occurence of chitin degradation, pigmentation and bioactivity in marine Pseudoalteromonas.</title>
        <authorList>
            <person name="Sonnenschein E.C."/>
            <person name="Bech P.K."/>
        </authorList>
    </citation>
    <scope>NUCLEOTIDE SEQUENCE</scope>
    <source>
        <strain evidence="3">S1189</strain>
    </source>
</reference>
<dbReference type="Proteomes" id="UP000291338">
    <property type="component" value="Unassembled WGS sequence"/>
</dbReference>